<dbReference type="RefSeq" id="XP_064700488.1">
    <property type="nucleotide sequence ID" value="XM_064853913.1"/>
</dbReference>
<evidence type="ECO:0000256" key="1">
    <source>
        <dbReference type="SAM" id="MobiDB-lite"/>
    </source>
</evidence>
<dbReference type="GeneID" id="89978534"/>
<dbReference type="SUPFAM" id="SSF64182">
    <property type="entry name" value="DHH phosphoesterases"/>
    <property type="match status" value="1"/>
</dbReference>
<dbReference type="InterPro" id="IPR051673">
    <property type="entry name" value="SSDNA_exonuclease_RecJ"/>
</dbReference>
<keyword evidence="4" id="KW-1185">Reference proteome</keyword>
<dbReference type="PANTHER" id="PTHR30255:SF2">
    <property type="entry name" value="SINGLE-STRANDED-DNA-SPECIFIC EXONUCLEASE RECJ"/>
    <property type="match status" value="1"/>
</dbReference>
<gene>
    <name evidence="3" type="ORF">LTR84_010376</name>
</gene>
<sequence length="487" mass="53170">MLVARSASRLLLRPELKLQGLALGTGLNAPFLAQQRVPLPYFHKIIATFPRGMKRASKPKVREKLPDYCDAEPQRDDAGVMIWPAPSLAIEAARTFIKECATSGKKTLIVPDKDADGLSSGVIMYRTLVTLGLDPAMIEVHLVQKGTNIHTESERQSMGAKDPGYIIVLDQGSVGAPPVVENQSTKSLIIDHHLSDLFPENAQVVSACHYPPVATSSLLTYEICKPLSKEIATGCAYLACIGTHGDLGNTLKWNPPFPDMTETFKTYTKKSINDAVSLLNAVRRTAKYDVVTAWDALLNSTDPKELLSNGRLQSARAEINNEVELNTHTPPKFSADGRIAVLRINTAAQVHPVIATRWAGYLNSKALEIVVCANSGYLPGMVNFSCRIARCARSKEPLVNIIESLKAAADLSTDGLRERLGESFARGHKEASGGVVPMEAFEELMKLLKVGEKAEKKENGDQPKTKKLKTIDKSPQKNKIASYFSKT</sequence>
<dbReference type="PANTHER" id="PTHR30255">
    <property type="entry name" value="SINGLE-STRANDED-DNA-SPECIFIC EXONUCLEASE RECJ"/>
    <property type="match status" value="1"/>
</dbReference>
<dbReference type="Proteomes" id="UP001358417">
    <property type="component" value="Unassembled WGS sequence"/>
</dbReference>
<reference evidence="3 4" key="1">
    <citation type="submission" date="2023-08" db="EMBL/GenBank/DDBJ databases">
        <title>Black Yeasts Isolated from many extreme environments.</title>
        <authorList>
            <person name="Coleine C."/>
            <person name="Stajich J.E."/>
            <person name="Selbmann L."/>
        </authorList>
    </citation>
    <scope>NUCLEOTIDE SEQUENCE [LARGE SCALE GENOMIC DNA]</scope>
    <source>
        <strain evidence="3 4">CCFEE 5792</strain>
    </source>
</reference>
<dbReference type="GO" id="GO:0004527">
    <property type="term" value="F:exonuclease activity"/>
    <property type="evidence" value="ECO:0007669"/>
    <property type="project" value="UniProtKB-KW"/>
</dbReference>
<dbReference type="Pfam" id="PF01368">
    <property type="entry name" value="DHH"/>
    <property type="match status" value="1"/>
</dbReference>
<evidence type="ECO:0000313" key="4">
    <source>
        <dbReference type="Proteomes" id="UP001358417"/>
    </source>
</evidence>
<evidence type="ECO:0000313" key="3">
    <source>
        <dbReference type="EMBL" id="KAK5044838.1"/>
    </source>
</evidence>
<feature type="compositionally biased region" description="Basic and acidic residues" evidence="1">
    <location>
        <begin position="452"/>
        <end position="475"/>
    </location>
</feature>
<name>A0AAV9MTV6_9EURO</name>
<evidence type="ECO:0000259" key="2">
    <source>
        <dbReference type="Pfam" id="PF01368"/>
    </source>
</evidence>
<dbReference type="InterPro" id="IPR001667">
    <property type="entry name" value="DDH_dom"/>
</dbReference>
<organism evidence="3 4">
    <name type="scientific">Exophiala bonariae</name>
    <dbReference type="NCBI Taxonomy" id="1690606"/>
    <lineage>
        <taxon>Eukaryota</taxon>
        <taxon>Fungi</taxon>
        <taxon>Dikarya</taxon>
        <taxon>Ascomycota</taxon>
        <taxon>Pezizomycotina</taxon>
        <taxon>Eurotiomycetes</taxon>
        <taxon>Chaetothyriomycetidae</taxon>
        <taxon>Chaetothyriales</taxon>
        <taxon>Herpotrichiellaceae</taxon>
        <taxon>Exophiala</taxon>
    </lineage>
</organism>
<dbReference type="AlphaFoldDB" id="A0AAV9MTV6"/>
<dbReference type="EMBL" id="JAVRRD010000042">
    <property type="protein sequence ID" value="KAK5044838.1"/>
    <property type="molecule type" value="Genomic_DNA"/>
</dbReference>
<proteinExistence type="predicted"/>
<feature type="region of interest" description="Disordered" evidence="1">
    <location>
        <begin position="452"/>
        <end position="487"/>
    </location>
</feature>
<protein>
    <recommendedName>
        <fullName evidence="2">DDH domain-containing protein</fullName>
    </recommendedName>
</protein>
<feature type="domain" description="DDH" evidence="2">
    <location>
        <begin position="106"/>
        <end position="243"/>
    </location>
</feature>
<accession>A0AAV9MTV6</accession>
<comment type="caution">
    <text evidence="3">The sequence shown here is derived from an EMBL/GenBank/DDBJ whole genome shotgun (WGS) entry which is preliminary data.</text>
</comment>
<dbReference type="Gene3D" id="3.90.1640.30">
    <property type="match status" value="1"/>
</dbReference>
<dbReference type="InterPro" id="IPR038763">
    <property type="entry name" value="DHH_sf"/>
</dbReference>